<dbReference type="PANTHER" id="PTHR48250:SF1">
    <property type="entry name" value="CUTINASE"/>
    <property type="match status" value="1"/>
</dbReference>
<dbReference type="PANTHER" id="PTHR48250">
    <property type="entry name" value="CUTINASE 2-RELATED"/>
    <property type="match status" value="1"/>
</dbReference>
<gene>
    <name evidence="13" type="ORF">BDQ12DRAFT_610005</name>
</gene>
<dbReference type="InterPro" id="IPR000675">
    <property type="entry name" value="Cutinase/axe"/>
</dbReference>
<dbReference type="PROSITE" id="PS00155">
    <property type="entry name" value="CUTINASE_1"/>
    <property type="match status" value="1"/>
</dbReference>
<evidence type="ECO:0000256" key="1">
    <source>
        <dbReference type="ARBA" id="ARBA00004613"/>
    </source>
</evidence>
<proteinExistence type="inferred from homology"/>
<dbReference type="EC" id="3.1.1.74" evidence="3 12"/>
<keyword evidence="7 12" id="KW-0378">Hydrolase</keyword>
<comment type="subcellular location">
    <subcellularLocation>
        <location evidence="1 12">Secreted</location>
    </subcellularLocation>
</comment>
<dbReference type="InterPro" id="IPR011150">
    <property type="entry name" value="Cutinase_monf"/>
</dbReference>
<comment type="function">
    <text evidence="12">Catalyzes the hydrolysis of complex carboxylic polyesters found in the cell wall of plants. Degrades cutin, a macromolecule that forms the structure of the plant cuticle.</text>
</comment>
<comment type="catalytic activity">
    <reaction evidence="9 12">
        <text>cutin + H2O = cutin monomers.</text>
        <dbReference type="EC" id="3.1.1.74"/>
    </reaction>
</comment>
<evidence type="ECO:0000256" key="8">
    <source>
        <dbReference type="ARBA" id="ARBA00023157"/>
    </source>
</evidence>
<evidence type="ECO:0000256" key="12">
    <source>
        <dbReference type="RuleBase" id="RU361263"/>
    </source>
</evidence>
<dbReference type="STRING" id="68775.A0A5C3LTY3"/>
<comment type="similarity">
    <text evidence="2 12">Belongs to the cutinase family.</text>
</comment>
<evidence type="ECO:0000256" key="6">
    <source>
        <dbReference type="ARBA" id="ARBA00022729"/>
    </source>
</evidence>
<keyword evidence="4 12" id="KW-0719">Serine esterase</keyword>
<keyword evidence="6 12" id="KW-0732">Signal</keyword>
<feature type="disulfide bond" evidence="11">
    <location>
        <begin position="168"/>
        <end position="175"/>
    </location>
</feature>
<sequence length="203" mass="21014">MFCYSPILVLALSAFFAMAAPTLGTPELEVRQNCADVVVYFARGTTEIGTLGTVVGPSFQSSLTIALRGKSLNFVGIDYPATVAGYLAGGDIGGSIMMANSVTSTVNSCPNSKIVISGYSQGAQVTHRAAARLSTTVQDRVSAVVTFGDPNRDKALPGVLQGRRKTFCAFGDLICTGQPIILAAHLGYGSDAPEAAAFVAARV</sequence>
<accession>A0A5C3LTY3</accession>
<dbReference type="Pfam" id="PF01083">
    <property type="entry name" value="Cutinase"/>
    <property type="match status" value="1"/>
</dbReference>
<dbReference type="Proteomes" id="UP000308652">
    <property type="component" value="Unassembled WGS sequence"/>
</dbReference>
<dbReference type="OrthoDB" id="3225429at2759"/>
<reference evidence="13 14" key="1">
    <citation type="journal article" date="2019" name="Nat. Ecol. Evol.">
        <title>Megaphylogeny resolves global patterns of mushroom evolution.</title>
        <authorList>
            <person name="Varga T."/>
            <person name="Krizsan K."/>
            <person name="Foldi C."/>
            <person name="Dima B."/>
            <person name="Sanchez-Garcia M."/>
            <person name="Sanchez-Ramirez S."/>
            <person name="Szollosi G.J."/>
            <person name="Szarkandi J.G."/>
            <person name="Papp V."/>
            <person name="Albert L."/>
            <person name="Andreopoulos W."/>
            <person name="Angelini C."/>
            <person name="Antonin V."/>
            <person name="Barry K.W."/>
            <person name="Bougher N.L."/>
            <person name="Buchanan P."/>
            <person name="Buyck B."/>
            <person name="Bense V."/>
            <person name="Catcheside P."/>
            <person name="Chovatia M."/>
            <person name="Cooper J."/>
            <person name="Damon W."/>
            <person name="Desjardin D."/>
            <person name="Finy P."/>
            <person name="Geml J."/>
            <person name="Haridas S."/>
            <person name="Hughes K."/>
            <person name="Justo A."/>
            <person name="Karasinski D."/>
            <person name="Kautmanova I."/>
            <person name="Kiss B."/>
            <person name="Kocsube S."/>
            <person name="Kotiranta H."/>
            <person name="LaButti K.M."/>
            <person name="Lechner B.E."/>
            <person name="Liimatainen K."/>
            <person name="Lipzen A."/>
            <person name="Lukacs Z."/>
            <person name="Mihaltcheva S."/>
            <person name="Morgado L.N."/>
            <person name="Niskanen T."/>
            <person name="Noordeloos M.E."/>
            <person name="Ohm R.A."/>
            <person name="Ortiz-Santana B."/>
            <person name="Ovrebo C."/>
            <person name="Racz N."/>
            <person name="Riley R."/>
            <person name="Savchenko A."/>
            <person name="Shiryaev A."/>
            <person name="Soop K."/>
            <person name="Spirin V."/>
            <person name="Szebenyi C."/>
            <person name="Tomsovsky M."/>
            <person name="Tulloss R.E."/>
            <person name="Uehling J."/>
            <person name="Grigoriev I.V."/>
            <person name="Vagvolgyi C."/>
            <person name="Papp T."/>
            <person name="Martin F.M."/>
            <person name="Miettinen O."/>
            <person name="Hibbett D.S."/>
            <person name="Nagy L.G."/>
        </authorList>
    </citation>
    <scope>NUCLEOTIDE SEQUENCE [LARGE SCALE GENOMIC DNA]</scope>
    <source>
        <strain evidence="13 14">CBS 166.37</strain>
    </source>
</reference>
<keyword evidence="8 11" id="KW-1015">Disulfide bond</keyword>
<evidence type="ECO:0000313" key="14">
    <source>
        <dbReference type="Proteomes" id="UP000308652"/>
    </source>
</evidence>
<evidence type="ECO:0000313" key="13">
    <source>
        <dbReference type="EMBL" id="TFK36400.1"/>
    </source>
</evidence>
<dbReference type="GO" id="GO:0050525">
    <property type="term" value="F:cutinase activity"/>
    <property type="evidence" value="ECO:0007669"/>
    <property type="project" value="UniProtKB-UniRule"/>
</dbReference>
<dbReference type="InterPro" id="IPR029058">
    <property type="entry name" value="AB_hydrolase_fold"/>
</dbReference>
<feature type="chain" id="PRO_5023133402" description="Cutinase" evidence="12">
    <location>
        <begin position="25"/>
        <end position="203"/>
    </location>
</feature>
<protein>
    <recommendedName>
        <fullName evidence="3 12">Cutinase</fullName>
        <ecNumber evidence="3 12">3.1.1.74</ecNumber>
    </recommendedName>
</protein>
<feature type="signal peptide" evidence="12">
    <location>
        <begin position="1"/>
        <end position="24"/>
    </location>
</feature>
<feature type="active site" description="Proton donor/acceptor" evidence="10">
    <location>
        <position position="185"/>
    </location>
</feature>
<keyword evidence="14" id="KW-1185">Reference proteome</keyword>
<feature type="disulfide bond" evidence="11">
    <location>
        <begin position="34"/>
        <end position="109"/>
    </location>
</feature>
<feature type="active site" evidence="10">
    <location>
        <position position="172"/>
    </location>
</feature>
<evidence type="ECO:0000256" key="11">
    <source>
        <dbReference type="PIRSR" id="PIRSR611150-2"/>
    </source>
</evidence>
<dbReference type="Gene3D" id="3.40.50.1820">
    <property type="entry name" value="alpha/beta hydrolase"/>
    <property type="match status" value="1"/>
</dbReference>
<dbReference type="GO" id="GO:0005576">
    <property type="term" value="C:extracellular region"/>
    <property type="evidence" value="ECO:0007669"/>
    <property type="project" value="UniProtKB-SubCell"/>
</dbReference>
<dbReference type="PRINTS" id="PR00129">
    <property type="entry name" value="CUTINASE"/>
</dbReference>
<feature type="active site" description="Nucleophile" evidence="10">
    <location>
        <position position="120"/>
    </location>
</feature>
<name>A0A5C3LTY3_9AGAR</name>
<dbReference type="GO" id="GO:0016052">
    <property type="term" value="P:carbohydrate catabolic process"/>
    <property type="evidence" value="ECO:0007669"/>
    <property type="project" value="TreeGrafter"/>
</dbReference>
<evidence type="ECO:0000256" key="10">
    <source>
        <dbReference type="PIRSR" id="PIRSR611150-1"/>
    </source>
</evidence>
<evidence type="ECO:0000256" key="3">
    <source>
        <dbReference type="ARBA" id="ARBA00013095"/>
    </source>
</evidence>
<evidence type="ECO:0000256" key="7">
    <source>
        <dbReference type="ARBA" id="ARBA00022801"/>
    </source>
</evidence>
<dbReference type="SUPFAM" id="SSF53474">
    <property type="entry name" value="alpha/beta-Hydrolases"/>
    <property type="match status" value="1"/>
</dbReference>
<organism evidence="13 14">
    <name type="scientific">Crucibulum laeve</name>
    <dbReference type="NCBI Taxonomy" id="68775"/>
    <lineage>
        <taxon>Eukaryota</taxon>
        <taxon>Fungi</taxon>
        <taxon>Dikarya</taxon>
        <taxon>Basidiomycota</taxon>
        <taxon>Agaricomycotina</taxon>
        <taxon>Agaricomycetes</taxon>
        <taxon>Agaricomycetidae</taxon>
        <taxon>Agaricales</taxon>
        <taxon>Agaricineae</taxon>
        <taxon>Nidulariaceae</taxon>
        <taxon>Crucibulum</taxon>
    </lineage>
</organism>
<dbReference type="SMART" id="SM01110">
    <property type="entry name" value="Cutinase"/>
    <property type="match status" value="1"/>
</dbReference>
<evidence type="ECO:0000256" key="9">
    <source>
        <dbReference type="ARBA" id="ARBA00034045"/>
    </source>
</evidence>
<evidence type="ECO:0000256" key="4">
    <source>
        <dbReference type="ARBA" id="ARBA00022487"/>
    </source>
</evidence>
<dbReference type="AlphaFoldDB" id="A0A5C3LTY3"/>
<evidence type="ECO:0000256" key="5">
    <source>
        <dbReference type="ARBA" id="ARBA00022525"/>
    </source>
</evidence>
<dbReference type="InterPro" id="IPR043580">
    <property type="entry name" value="CUTINASE_1"/>
</dbReference>
<evidence type="ECO:0000256" key="2">
    <source>
        <dbReference type="ARBA" id="ARBA00007534"/>
    </source>
</evidence>
<dbReference type="EMBL" id="ML213614">
    <property type="protein sequence ID" value="TFK36400.1"/>
    <property type="molecule type" value="Genomic_DNA"/>
</dbReference>
<keyword evidence="5 12" id="KW-0964">Secreted</keyword>